<comment type="caution">
    <text evidence="2">The sequence shown here is derived from an EMBL/GenBank/DDBJ whole genome shotgun (WGS) entry which is preliminary data.</text>
</comment>
<keyword evidence="1" id="KW-0732">Signal</keyword>
<feature type="chain" id="PRO_5035289686" evidence="1">
    <location>
        <begin position="23"/>
        <end position="248"/>
    </location>
</feature>
<keyword evidence="3" id="KW-1185">Reference proteome</keyword>
<accession>A0A8J2NQQ2</accession>
<evidence type="ECO:0000256" key="1">
    <source>
        <dbReference type="SAM" id="SignalP"/>
    </source>
</evidence>
<feature type="signal peptide" evidence="1">
    <location>
        <begin position="1"/>
        <end position="22"/>
    </location>
</feature>
<organism evidence="2 3">
    <name type="scientific">Allacma fusca</name>
    <dbReference type="NCBI Taxonomy" id="39272"/>
    <lineage>
        <taxon>Eukaryota</taxon>
        <taxon>Metazoa</taxon>
        <taxon>Ecdysozoa</taxon>
        <taxon>Arthropoda</taxon>
        <taxon>Hexapoda</taxon>
        <taxon>Collembola</taxon>
        <taxon>Symphypleona</taxon>
        <taxon>Sminthuridae</taxon>
        <taxon>Allacma</taxon>
    </lineage>
</organism>
<dbReference type="EMBL" id="CAJVCH010086990">
    <property type="protein sequence ID" value="CAG7722191.1"/>
    <property type="molecule type" value="Genomic_DNA"/>
</dbReference>
<dbReference type="Proteomes" id="UP000708208">
    <property type="component" value="Unassembled WGS sequence"/>
</dbReference>
<evidence type="ECO:0000313" key="3">
    <source>
        <dbReference type="Proteomes" id="UP000708208"/>
    </source>
</evidence>
<name>A0A8J2NQQ2_9HEXA</name>
<dbReference type="AlphaFoldDB" id="A0A8J2NQQ2"/>
<protein>
    <submittedName>
        <fullName evidence="2">Uncharacterized protein</fullName>
    </submittedName>
</protein>
<evidence type="ECO:0000313" key="2">
    <source>
        <dbReference type="EMBL" id="CAG7722191.1"/>
    </source>
</evidence>
<proteinExistence type="predicted"/>
<gene>
    <name evidence="2" type="ORF">AFUS01_LOCUS11350</name>
</gene>
<reference evidence="2" key="1">
    <citation type="submission" date="2021-06" db="EMBL/GenBank/DDBJ databases">
        <authorList>
            <person name="Hodson N. C."/>
            <person name="Mongue J. A."/>
            <person name="Jaron S. K."/>
        </authorList>
    </citation>
    <scope>NUCLEOTIDE SEQUENCE</scope>
</reference>
<sequence>MTRWSSVPVIVTLLSIILMAEGFKTINEVCNRNSANPTDPRNCDPAQYLICGKTGLCNCNTNLSWQKDLDKCTFPVRGVCTDSFGSPGWPSGDGQHGGNGPSPGCPVHSTCDLRGTGRCECNEGYEANDDFSECNGGRMIQTTQSISKRIRTHFADACFAGPSFEKSNFSFFLINRNQITPGDSQTRLQTMDLPAPIRIFASELETYSLLMFCHVPVSGVDEEANNESNRFTSVSLTVRAHVPSTVGL</sequence>